<organism evidence="1 2">
    <name type="scientific">Chaetoceros tenuissimus</name>
    <dbReference type="NCBI Taxonomy" id="426638"/>
    <lineage>
        <taxon>Eukaryota</taxon>
        <taxon>Sar</taxon>
        <taxon>Stramenopiles</taxon>
        <taxon>Ochrophyta</taxon>
        <taxon>Bacillariophyta</taxon>
        <taxon>Coscinodiscophyceae</taxon>
        <taxon>Chaetocerotophycidae</taxon>
        <taxon>Chaetocerotales</taxon>
        <taxon>Chaetocerotaceae</taxon>
        <taxon>Chaetoceros</taxon>
    </lineage>
</organism>
<evidence type="ECO:0000313" key="1">
    <source>
        <dbReference type="EMBL" id="GFH44953.1"/>
    </source>
</evidence>
<name>A0AAD3CG07_9STRA</name>
<evidence type="ECO:0000313" key="2">
    <source>
        <dbReference type="Proteomes" id="UP001054902"/>
    </source>
</evidence>
<reference evidence="1 2" key="1">
    <citation type="journal article" date="2021" name="Sci. Rep.">
        <title>The genome of the diatom Chaetoceros tenuissimus carries an ancient integrated fragment of an extant virus.</title>
        <authorList>
            <person name="Hongo Y."/>
            <person name="Kimura K."/>
            <person name="Takaki Y."/>
            <person name="Yoshida Y."/>
            <person name="Baba S."/>
            <person name="Kobayashi G."/>
            <person name="Nagasaki K."/>
            <person name="Hano T."/>
            <person name="Tomaru Y."/>
        </authorList>
    </citation>
    <scope>NUCLEOTIDE SEQUENCE [LARGE SCALE GENOMIC DNA]</scope>
    <source>
        <strain evidence="1 2">NIES-3715</strain>
    </source>
</reference>
<dbReference type="EMBL" id="BLLK01000020">
    <property type="protein sequence ID" value="GFH44953.1"/>
    <property type="molecule type" value="Genomic_DNA"/>
</dbReference>
<sequence>MSVRKFSVEITNTKASDTKKKKKQRGFVPRKAALNLTPKAREFLKALLENAPDDVIGVILKYQMSTAGQMKMVFALEFVREHQIAKDDEGVSLEVLSDGITPKLPSESDGDGLKKLYIHSHAFMKVLGGLMDIEIAKDGSFAPSFKDREGNVLDPNV</sequence>
<dbReference type="Proteomes" id="UP001054902">
    <property type="component" value="Unassembled WGS sequence"/>
</dbReference>
<keyword evidence="2" id="KW-1185">Reference proteome</keyword>
<gene>
    <name evidence="1" type="ORF">CTEN210_01427</name>
</gene>
<accession>A0AAD3CG07</accession>
<protein>
    <submittedName>
        <fullName evidence="1">Uncharacterized protein</fullName>
    </submittedName>
</protein>
<dbReference type="AlphaFoldDB" id="A0AAD3CG07"/>
<proteinExistence type="predicted"/>
<comment type="caution">
    <text evidence="1">The sequence shown here is derived from an EMBL/GenBank/DDBJ whole genome shotgun (WGS) entry which is preliminary data.</text>
</comment>